<comment type="caution">
    <text evidence="1">The sequence shown here is derived from an EMBL/GenBank/DDBJ whole genome shotgun (WGS) entry which is preliminary data.</text>
</comment>
<evidence type="ECO:0000313" key="2">
    <source>
        <dbReference type="Proteomes" id="UP000572051"/>
    </source>
</evidence>
<evidence type="ECO:0000313" key="1">
    <source>
        <dbReference type="EMBL" id="NYJ33517.1"/>
    </source>
</evidence>
<reference evidence="1 2" key="1">
    <citation type="submission" date="2020-07" db="EMBL/GenBank/DDBJ databases">
        <title>Sequencing the genomes of 1000 actinobacteria strains.</title>
        <authorList>
            <person name="Klenk H.-P."/>
        </authorList>
    </citation>
    <scope>NUCLEOTIDE SEQUENCE [LARGE SCALE GENOMIC DNA]</scope>
    <source>
        <strain evidence="1 2">DSM 44442</strain>
    </source>
</reference>
<dbReference type="PANTHER" id="PTHR32097">
    <property type="entry name" value="CAMP-BINDING PROTEIN 1-RELATED"/>
    <property type="match status" value="1"/>
</dbReference>
<organism evidence="1 2">
    <name type="scientific">Nocardiopsis aegyptia</name>
    <dbReference type="NCBI Taxonomy" id="220378"/>
    <lineage>
        <taxon>Bacteria</taxon>
        <taxon>Bacillati</taxon>
        <taxon>Actinomycetota</taxon>
        <taxon>Actinomycetes</taxon>
        <taxon>Streptosporangiales</taxon>
        <taxon>Nocardiopsidaceae</taxon>
        <taxon>Nocardiopsis</taxon>
    </lineage>
</organism>
<dbReference type="InterPro" id="IPR051324">
    <property type="entry name" value="Stress/Tellurium_Resist"/>
</dbReference>
<proteinExistence type="predicted"/>
<keyword evidence="2" id="KW-1185">Reference proteome</keyword>
<gene>
    <name evidence="1" type="ORF">HNR10_001398</name>
</gene>
<evidence type="ECO:0008006" key="3">
    <source>
        <dbReference type="Google" id="ProtNLM"/>
    </source>
</evidence>
<sequence>MLRMLHSEIIKRTLRVPEPSGRPGDGTATARRFDAALLTVGYTCSTDLLRHLAALRPEDVLAAAEPVLSAVREAVGDHVEHNVYFTDFPENVPDTAQFWLECLAGALADPDTRTESVLGDALLAGGPLDLLALPEYGRYQHDFDTLLSLREPFVAGAKDRVGVLHLGRPLAEETRALYLDLAAGPLPLGEDDLVLLELLAAECVDGEQPERIPVRENRAVVNRARLAEGRAPLVDTVTDVLRLACALSDGDVTLDRPTRFRSFRRSERRALMAALEGVVGGSRAKLGDVVRHRERFKRLGERLHPHEYPALADAREVFAVARGETRVRGFNARVEAAFADGDTGRVLDLLATAPGTLVRGVDRILRQCSEEEAARVAATVDARADQVAPRVLVSAREHLAARRSEGIARMFVNQRSRAWVVRDRRDPLPAGRVGPVVTALDAAIARRLPRFDRVLVDEAVRTVAVPRSGKGVAGGVGVLPRGSAMPVDGERLRFFVHWRQEARRTDLDLSVQLLNADFAGAGQVSWTNLKGEGMAHSGDIVEAAEGATEMIDLDLARVAGDVHHVVPQVLLYSGEGFLELAESFFGFMTRDGEQDGMPFEPGTVRAKSDLRGGSRIALPLVFSRVEGGGWIARWLHLFMSGSPAFNRVEDTGVSTGVLARALVERDPFTVGDLLGMAERDGARVAPFDAGEPVEEAVPEGERWAYVGLERPDSLPEGTEVFTARELGALLPD</sequence>
<dbReference type="CDD" id="cd06974">
    <property type="entry name" value="TerD_like"/>
    <property type="match status" value="1"/>
</dbReference>
<dbReference type="PANTHER" id="PTHR32097:SF18">
    <property type="entry name" value="RING-TYPE DOMAIN-CONTAINING PROTEIN"/>
    <property type="match status" value="1"/>
</dbReference>
<name>A0A7Z0EK09_9ACTN</name>
<dbReference type="InterPro" id="IPR003325">
    <property type="entry name" value="TerD"/>
</dbReference>
<dbReference type="Proteomes" id="UP000572051">
    <property type="component" value="Unassembled WGS sequence"/>
</dbReference>
<dbReference type="AlphaFoldDB" id="A0A7Z0EK09"/>
<protein>
    <recommendedName>
        <fullName evidence="3">TerD family protein</fullName>
    </recommendedName>
</protein>
<dbReference type="Gene3D" id="2.60.60.30">
    <property type="entry name" value="sav2460 like domains"/>
    <property type="match status" value="1"/>
</dbReference>
<dbReference type="EMBL" id="JACCFS010000001">
    <property type="protein sequence ID" value="NYJ33517.1"/>
    <property type="molecule type" value="Genomic_DNA"/>
</dbReference>
<accession>A0A7Z0EK09</accession>